<proteinExistence type="predicted"/>
<protein>
    <submittedName>
        <fullName evidence="2">Uncharacterized protein</fullName>
    </submittedName>
</protein>
<evidence type="ECO:0000313" key="2">
    <source>
        <dbReference type="EMBL" id="MEA5256290.1"/>
    </source>
</evidence>
<name>A0ABU5QGW9_9BACT</name>
<feature type="chain" id="PRO_5046315861" evidence="1">
    <location>
        <begin position="21"/>
        <end position="187"/>
    </location>
</feature>
<comment type="caution">
    <text evidence="2">The sequence shown here is derived from an EMBL/GenBank/DDBJ whole genome shotgun (WGS) entry which is preliminary data.</text>
</comment>
<dbReference type="EMBL" id="JAYFUL010000001">
    <property type="protein sequence ID" value="MEA5256290.1"/>
    <property type="molecule type" value="Genomic_DNA"/>
</dbReference>
<feature type="signal peptide" evidence="1">
    <location>
        <begin position="1"/>
        <end position="20"/>
    </location>
</feature>
<accession>A0ABU5QGW9</accession>
<gene>
    <name evidence="2" type="ORF">VB264_00740</name>
</gene>
<reference evidence="2 3" key="1">
    <citation type="submission" date="2023-12" db="EMBL/GenBank/DDBJ databases">
        <title>Novel species of the genus Arcicella isolated from rivers.</title>
        <authorList>
            <person name="Lu H."/>
        </authorList>
    </citation>
    <scope>NUCLEOTIDE SEQUENCE [LARGE SCALE GENOMIC DNA]</scope>
    <source>
        <strain evidence="2 3">LMG 21963</strain>
    </source>
</reference>
<evidence type="ECO:0000313" key="3">
    <source>
        <dbReference type="Proteomes" id="UP001304671"/>
    </source>
</evidence>
<keyword evidence="3" id="KW-1185">Reference proteome</keyword>
<dbReference type="Proteomes" id="UP001304671">
    <property type="component" value="Unassembled WGS sequence"/>
</dbReference>
<dbReference type="RefSeq" id="WP_323246101.1">
    <property type="nucleotide sequence ID" value="NZ_JAYFUL010000001.1"/>
</dbReference>
<keyword evidence="1" id="KW-0732">Signal</keyword>
<evidence type="ECO:0000256" key="1">
    <source>
        <dbReference type="SAM" id="SignalP"/>
    </source>
</evidence>
<sequence>MKSLLLLSILFLFLSINSKAQCELMKVEIKDTTVKKALKEYIGLGYKYSKLPGDKGIVLLQISRGLQSTGNDGHETGTQLCVSITWDNHYKEFQTPYTNYTIIDDEIVLIEYEGQEGIIKPSKECSKCIDKIVGNKVKQFPAKEEYWTTLPLSNKRVKMIKERKSDTYMGGCYYIDLKGNYIFRQGI</sequence>
<organism evidence="2 3">
    <name type="scientific">Arcicella aquatica</name>
    <dbReference type="NCBI Taxonomy" id="217141"/>
    <lineage>
        <taxon>Bacteria</taxon>
        <taxon>Pseudomonadati</taxon>
        <taxon>Bacteroidota</taxon>
        <taxon>Cytophagia</taxon>
        <taxon>Cytophagales</taxon>
        <taxon>Flectobacillaceae</taxon>
        <taxon>Arcicella</taxon>
    </lineage>
</organism>